<name>A0AA37SUX0_9ALTE</name>
<gene>
    <name evidence="3" type="ORF">GCM10007852_12490</name>
</gene>
<proteinExistence type="predicted"/>
<reference evidence="3" key="1">
    <citation type="journal article" date="2014" name="Int. J. Syst. Evol. Microbiol.">
        <title>Complete genome sequence of Corynebacterium casei LMG S-19264T (=DSM 44701T), isolated from a smear-ripened cheese.</title>
        <authorList>
            <consortium name="US DOE Joint Genome Institute (JGI-PGF)"/>
            <person name="Walter F."/>
            <person name="Albersmeier A."/>
            <person name="Kalinowski J."/>
            <person name="Ruckert C."/>
        </authorList>
    </citation>
    <scope>NUCLEOTIDE SEQUENCE</scope>
    <source>
        <strain evidence="3">NBRC 110023</strain>
    </source>
</reference>
<evidence type="ECO:0000259" key="2">
    <source>
        <dbReference type="Pfam" id="PF17899"/>
    </source>
</evidence>
<dbReference type="AlphaFoldDB" id="A0AA37SUX0"/>
<accession>A0AA37SUX0</accession>
<dbReference type="InterPro" id="IPR024191">
    <property type="entry name" value="Peptidase_M61"/>
</dbReference>
<comment type="caution">
    <text evidence="3">The sequence shown here is derived from an EMBL/GenBank/DDBJ whole genome shotgun (WGS) entry which is preliminary data.</text>
</comment>
<dbReference type="SUPFAM" id="SSF50156">
    <property type="entry name" value="PDZ domain-like"/>
    <property type="match status" value="1"/>
</dbReference>
<dbReference type="Gene3D" id="1.10.390.10">
    <property type="entry name" value="Neutral Protease Domain 2"/>
    <property type="match status" value="1"/>
</dbReference>
<dbReference type="Gene3D" id="2.60.40.3650">
    <property type="match status" value="1"/>
</dbReference>
<evidence type="ECO:0000313" key="3">
    <source>
        <dbReference type="EMBL" id="GLR70341.1"/>
    </source>
</evidence>
<evidence type="ECO:0000259" key="1">
    <source>
        <dbReference type="Pfam" id="PF05299"/>
    </source>
</evidence>
<evidence type="ECO:0000313" key="4">
    <source>
        <dbReference type="Proteomes" id="UP001156601"/>
    </source>
</evidence>
<dbReference type="InterPro" id="IPR027268">
    <property type="entry name" value="Peptidase_M4/M1_CTD_sf"/>
</dbReference>
<dbReference type="InterPro" id="IPR040756">
    <property type="entry name" value="Peptidase_M61_N"/>
</dbReference>
<feature type="domain" description="Peptidase M61 N-terminal" evidence="2">
    <location>
        <begin position="15"/>
        <end position="189"/>
    </location>
</feature>
<dbReference type="InterPro" id="IPR036034">
    <property type="entry name" value="PDZ_sf"/>
</dbReference>
<dbReference type="SUPFAM" id="SSF55486">
    <property type="entry name" value="Metalloproteases ('zincins'), catalytic domain"/>
    <property type="match status" value="1"/>
</dbReference>
<sequence length="606" mass="68305">MTKAKKITRDNIAVKYKVSPTSLAEHIFSVSLSISANELRSLTLSLPAWIPGSYMIRDFARNILDISCTNEKVHITPIDKQTWHVSNKSDIALGDIQINYHVFAFDLSVRSAYINDEYAFFNGTSVFLKVHEFENNKHIVTIDKTDTMPWAEIVTSMPCDDTSSPSDNLRVFSCDNYCSVIDHPVLIGKCTRKSFDVDGVTFHLVFTGEHDLNMSRMCNDLAPICRHHMQLFGDMPVDEYWFITLLCKDGFGGLEHSASTILQYAVSALPKSNEQQGMDDGYRDFLSLCSHELFHLWHVKRNKPDVYVQPDLSQEVYSPQLWIYEGFTSLYDDLTLARTGIISPEGYCQILGQNITRLLRNPGRHKQSVAESSFYAWTKFYKQDASSVNHIVSYYLKGGIVALALDIRIRELSKNTCNLDTVMQEIWKQYGAKDIGTPNTLIHDICRDSLDMDIAPFLDTAVETTMDLPLSQLLNALGLHLHLRARSGNDDKGGKPAEIEIARDFGALSKDQPVGTMITQVLEGRAACDAGLQLQDNLIAINNVEVNSKNLGRELNALHIGSECDLCVLRDGRLLHLKMPVREAIKDTCYITIDDADTFKKWLTLL</sequence>
<dbReference type="EMBL" id="BSOT01000005">
    <property type="protein sequence ID" value="GLR70341.1"/>
    <property type="molecule type" value="Genomic_DNA"/>
</dbReference>
<dbReference type="Gene3D" id="2.30.42.10">
    <property type="match status" value="1"/>
</dbReference>
<feature type="domain" description="Peptidase M61 catalytic" evidence="1">
    <location>
        <begin position="285"/>
        <end position="401"/>
    </location>
</feature>
<dbReference type="PIRSF" id="PIRSF016493">
    <property type="entry name" value="Glycyl_aminpptds"/>
    <property type="match status" value="1"/>
</dbReference>
<protein>
    <submittedName>
        <fullName evidence="3">Peptidase M61</fullName>
    </submittedName>
</protein>
<dbReference type="Pfam" id="PF05299">
    <property type="entry name" value="Peptidase_M61"/>
    <property type="match status" value="1"/>
</dbReference>
<organism evidence="3 4">
    <name type="scientific">Agaribacter marinus</name>
    <dbReference type="NCBI Taxonomy" id="1431249"/>
    <lineage>
        <taxon>Bacteria</taxon>
        <taxon>Pseudomonadati</taxon>
        <taxon>Pseudomonadota</taxon>
        <taxon>Gammaproteobacteria</taxon>
        <taxon>Alteromonadales</taxon>
        <taxon>Alteromonadaceae</taxon>
        <taxon>Agaribacter</taxon>
    </lineage>
</organism>
<dbReference type="Proteomes" id="UP001156601">
    <property type="component" value="Unassembled WGS sequence"/>
</dbReference>
<keyword evidence="4" id="KW-1185">Reference proteome</keyword>
<dbReference type="RefSeq" id="WP_284216643.1">
    <property type="nucleotide sequence ID" value="NZ_BSOT01000005.1"/>
</dbReference>
<dbReference type="Pfam" id="PF17899">
    <property type="entry name" value="Peptidase_M61_N"/>
    <property type="match status" value="1"/>
</dbReference>
<dbReference type="InterPro" id="IPR007963">
    <property type="entry name" value="Peptidase_M61_catalytic"/>
</dbReference>
<reference evidence="3" key="2">
    <citation type="submission" date="2023-01" db="EMBL/GenBank/DDBJ databases">
        <title>Draft genome sequence of Agaribacter marinus strain NBRC 110023.</title>
        <authorList>
            <person name="Sun Q."/>
            <person name="Mori K."/>
        </authorList>
    </citation>
    <scope>NUCLEOTIDE SEQUENCE</scope>
    <source>
        <strain evidence="3">NBRC 110023</strain>
    </source>
</reference>